<dbReference type="InterPro" id="IPR002509">
    <property type="entry name" value="NODB_dom"/>
</dbReference>
<dbReference type="PANTHER" id="PTHR34216:SF3">
    <property type="entry name" value="POLY-BETA-1,6-N-ACETYL-D-GLUCOSAMINE N-DEACETYLASE"/>
    <property type="match status" value="1"/>
</dbReference>
<reference evidence="5 6" key="1">
    <citation type="submission" date="2019-03" db="EMBL/GenBank/DDBJ databases">
        <title>Ramlibacter sp. 18x22-1, whole genome shotgun sequence.</title>
        <authorList>
            <person name="Zhang X."/>
            <person name="Feng G."/>
            <person name="Zhu H."/>
        </authorList>
    </citation>
    <scope>NUCLEOTIDE SEQUENCE [LARGE SCALE GENOMIC DNA]</scope>
    <source>
        <strain evidence="5 6">18x22-1</strain>
    </source>
</reference>
<evidence type="ECO:0000256" key="2">
    <source>
        <dbReference type="ARBA" id="ARBA00022729"/>
    </source>
</evidence>
<protein>
    <submittedName>
        <fullName evidence="5">Polysaccharide deacetylase family protein</fullName>
    </submittedName>
</protein>
<feature type="region of interest" description="Disordered" evidence="3">
    <location>
        <begin position="253"/>
        <end position="286"/>
    </location>
</feature>
<keyword evidence="2" id="KW-0732">Signal</keyword>
<dbReference type="CDD" id="cd10918">
    <property type="entry name" value="CE4_NodB_like_5s_6s"/>
    <property type="match status" value="1"/>
</dbReference>
<name>A0A4Z0BBT5_9BURK</name>
<dbReference type="Proteomes" id="UP000297839">
    <property type="component" value="Unassembled WGS sequence"/>
</dbReference>
<sequence>MEHLTQANTRPIAILAYHQIAPAPRRGTPVRSLFLPGWRFALQLRALKLLGWRGLSIRDLEPYLAGRQSGKVFGITLDDGYLNTYERALPTLLELGFTATTFVVSAQIGGTNAWDHDQGAVPAPLMGVDHLRGWIAAGMEVGAHTRHHVHLCRCDAATARSEIEGSKRELEDSLGVPVRSFCYPYGEHRAEHAEMARRAGYVNATTTVSSRAHPGRDDPMRLPRISIELHTNLPVLVARVTTGIRRWEASRGTRVAGANPAQHPPLRFPEDSAWGQMADTVGDSRL</sequence>
<keyword evidence="6" id="KW-1185">Reference proteome</keyword>
<dbReference type="EMBL" id="SMLK01000010">
    <property type="protein sequence ID" value="TFY96645.1"/>
    <property type="molecule type" value="Genomic_DNA"/>
</dbReference>
<dbReference type="GO" id="GO:0005975">
    <property type="term" value="P:carbohydrate metabolic process"/>
    <property type="evidence" value="ECO:0007669"/>
    <property type="project" value="InterPro"/>
</dbReference>
<dbReference type="SUPFAM" id="SSF88713">
    <property type="entry name" value="Glycoside hydrolase/deacetylase"/>
    <property type="match status" value="1"/>
</dbReference>
<evidence type="ECO:0000256" key="3">
    <source>
        <dbReference type="SAM" id="MobiDB-lite"/>
    </source>
</evidence>
<dbReference type="PANTHER" id="PTHR34216">
    <property type="match status" value="1"/>
</dbReference>
<dbReference type="AlphaFoldDB" id="A0A4Z0BBT5"/>
<dbReference type="InterPro" id="IPR011330">
    <property type="entry name" value="Glyco_hydro/deAcase_b/a-brl"/>
</dbReference>
<accession>A0A4Z0BBT5</accession>
<evidence type="ECO:0000313" key="5">
    <source>
        <dbReference type="EMBL" id="TFY96645.1"/>
    </source>
</evidence>
<dbReference type="Gene3D" id="3.20.20.370">
    <property type="entry name" value="Glycoside hydrolase/deacetylase"/>
    <property type="match status" value="1"/>
</dbReference>
<dbReference type="Pfam" id="PF01522">
    <property type="entry name" value="Polysacc_deac_1"/>
    <property type="match status" value="1"/>
</dbReference>
<comment type="caution">
    <text evidence="5">The sequence shown here is derived from an EMBL/GenBank/DDBJ whole genome shotgun (WGS) entry which is preliminary data.</text>
</comment>
<evidence type="ECO:0000259" key="4">
    <source>
        <dbReference type="PROSITE" id="PS51677"/>
    </source>
</evidence>
<dbReference type="GO" id="GO:0005576">
    <property type="term" value="C:extracellular region"/>
    <property type="evidence" value="ECO:0007669"/>
    <property type="project" value="UniProtKB-SubCell"/>
</dbReference>
<dbReference type="RefSeq" id="WP_135251538.1">
    <property type="nucleotide sequence ID" value="NZ_SMLK01000010.1"/>
</dbReference>
<evidence type="ECO:0000313" key="6">
    <source>
        <dbReference type="Proteomes" id="UP000297839"/>
    </source>
</evidence>
<proteinExistence type="predicted"/>
<feature type="domain" description="NodB homology" evidence="4">
    <location>
        <begin position="71"/>
        <end position="286"/>
    </location>
</feature>
<evidence type="ECO:0000256" key="1">
    <source>
        <dbReference type="ARBA" id="ARBA00004613"/>
    </source>
</evidence>
<dbReference type="GO" id="GO:0016810">
    <property type="term" value="F:hydrolase activity, acting on carbon-nitrogen (but not peptide) bonds"/>
    <property type="evidence" value="ECO:0007669"/>
    <property type="project" value="InterPro"/>
</dbReference>
<organism evidence="5 6">
    <name type="scientific">Ramlibacter humi</name>
    <dbReference type="NCBI Taxonomy" id="2530451"/>
    <lineage>
        <taxon>Bacteria</taxon>
        <taxon>Pseudomonadati</taxon>
        <taxon>Pseudomonadota</taxon>
        <taxon>Betaproteobacteria</taxon>
        <taxon>Burkholderiales</taxon>
        <taxon>Comamonadaceae</taxon>
        <taxon>Ramlibacter</taxon>
    </lineage>
</organism>
<dbReference type="OrthoDB" id="9814639at2"/>
<gene>
    <name evidence="5" type="ORF">EZ216_19850</name>
</gene>
<dbReference type="InterPro" id="IPR051398">
    <property type="entry name" value="Polysacch_Deacetylase"/>
</dbReference>
<dbReference type="PROSITE" id="PS51677">
    <property type="entry name" value="NODB"/>
    <property type="match status" value="1"/>
</dbReference>
<comment type="subcellular location">
    <subcellularLocation>
        <location evidence="1">Secreted</location>
    </subcellularLocation>
</comment>